<dbReference type="GO" id="GO:0016020">
    <property type="term" value="C:membrane"/>
    <property type="evidence" value="ECO:0007669"/>
    <property type="project" value="UniProtKB-SubCell"/>
</dbReference>
<feature type="domain" description="RDD" evidence="6">
    <location>
        <begin position="7"/>
        <end position="127"/>
    </location>
</feature>
<keyword evidence="4 5" id="KW-0472">Membrane</keyword>
<dbReference type="AlphaFoldDB" id="A0A9D9DHB6"/>
<evidence type="ECO:0000256" key="2">
    <source>
        <dbReference type="ARBA" id="ARBA00022692"/>
    </source>
</evidence>
<feature type="transmembrane region" description="Helical" evidence="5">
    <location>
        <begin position="40"/>
        <end position="64"/>
    </location>
</feature>
<dbReference type="EMBL" id="JADINA010000036">
    <property type="protein sequence ID" value="MBO8426778.1"/>
    <property type="molecule type" value="Genomic_DNA"/>
</dbReference>
<evidence type="ECO:0000256" key="5">
    <source>
        <dbReference type="SAM" id="Phobius"/>
    </source>
</evidence>
<keyword evidence="2 5" id="KW-0812">Transmembrane</keyword>
<proteinExistence type="predicted"/>
<name>A0A9D9DHB6_9FIRM</name>
<gene>
    <name evidence="7" type="ORF">IAC61_05665</name>
</gene>
<keyword evidence="3 5" id="KW-1133">Transmembrane helix</keyword>
<dbReference type="PANTHER" id="PTHR38480">
    <property type="entry name" value="SLR0254 PROTEIN"/>
    <property type="match status" value="1"/>
</dbReference>
<evidence type="ECO:0000256" key="4">
    <source>
        <dbReference type="ARBA" id="ARBA00023136"/>
    </source>
</evidence>
<reference evidence="7" key="1">
    <citation type="submission" date="2020-10" db="EMBL/GenBank/DDBJ databases">
        <authorList>
            <person name="Gilroy R."/>
        </authorList>
    </citation>
    <scope>NUCLEOTIDE SEQUENCE</scope>
    <source>
        <strain evidence="7">17113</strain>
    </source>
</reference>
<evidence type="ECO:0000256" key="1">
    <source>
        <dbReference type="ARBA" id="ARBA00004141"/>
    </source>
</evidence>
<evidence type="ECO:0000256" key="3">
    <source>
        <dbReference type="ARBA" id="ARBA00022989"/>
    </source>
</evidence>
<comment type="caution">
    <text evidence="7">The sequence shown here is derived from an EMBL/GenBank/DDBJ whole genome shotgun (WGS) entry which is preliminary data.</text>
</comment>
<comment type="subcellular location">
    <subcellularLocation>
        <location evidence="1">Membrane</location>
        <topology evidence="1">Multi-pass membrane protein</topology>
    </subcellularLocation>
</comment>
<dbReference type="PANTHER" id="PTHR38480:SF1">
    <property type="entry name" value="SLR0254 PROTEIN"/>
    <property type="match status" value="1"/>
</dbReference>
<dbReference type="InterPro" id="IPR010432">
    <property type="entry name" value="RDD"/>
</dbReference>
<organism evidence="7 8">
    <name type="scientific">Candidatus Alloenteromonas pullistercoris</name>
    <dbReference type="NCBI Taxonomy" id="2840785"/>
    <lineage>
        <taxon>Bacteria</taxon>
        <taxon>Bacillati</taxon>
        <taxon>Bacillota</taxon>
        <taxon>Bacillota incertae sedis</taxon>
        <taxon>Candidatus Alloenteromonas</taxon>
    </lineage>
</organism>
<evidence type="ECO:0000259" key="6">
    <source>
        <dbReference type="Pfam" id="PF06271"/>
    </source>
</evidence>
<sequence length="137" mass="15312">MGNARYYKRIYGWLIDQILPLAVLIALMVVILYLAPSFSWFFAFALSSLAAYLTYILSTALFALAKEGASLGMVCLKLRSVHQDGSPLLGKEIWLRAIITGVWAFDLASAIYMLCSHTERSPVDRLCECTVISLSRR</sequence>
<evidence type="ECO:0000313" key="7">
    <source>
        <dbReference type="EMBL" id="MBO8426778.1"/>
    </source>
</evidence>
<feature type="transmembrane region" description="Helical" evidence="5">
    <location>
        <begin position="12"/>
        <end position="34"/>
    </location>
</feature>
<reference evidence="7" key="2">
    <citation type="journal article" date="2021" name="PeerJ">
        <title>Extensive microbial diversity within the chicken gut microbiome revealed by metagenomics and culture.</title>
        <authorList>
            <person name="Gilroy R."/>
            <person name="Ravi A."/>
            <person name="Getino M."/>
            <person name="Pursley I."/>
            <person name="Horton D.L."/>
            <person name="Alikhan N.F."/>
            <person name="Baker D."/>
            <person name="Gharbi K."/>
            <person name="Hall N."/>
            <person name="Watson M."/>
            <person name="Adriaenssens E.M."/>
            <person name="Foster-Nyarko E."/>
            <person name="Jarju S."/>
            <person name="Secka A."/>
            <person name="Antonio M."/>
            <person name="Oren A."/>
            <person name="Chaudhuri R.R."/>
            <person name="La Ragione R."/>
            <person name="Hildebrand F."/>
            <person name="Pallen M.J."/>
        </authorList>
    </citation>
    <scope>NUCLEOTIDE SEQUENCE</scope>
    <source>
        <strain evidence="7">17113</strain>
    </source>
</reference>
<protein>
    <submittedName>
        <fullName evidence="7">RDD family protein</fullName>
    </submittedName>
</protein>
<dbReference type="Proteomes" id="UP000823634">
    <property type="component" value="Unassembled WGS sequence"/>
</dbReference>
<evidence type="ECO:0000313" key="8">
    <source>
        <dbReference type="Proteomes" id="UP000823634"/>
    </source>
</evidence>
<dbReference type="Pfam" id="PF06271">
    <property type="entry name" value="RDD"/>
    <property type="match status" value="1"/>
</dbReference>
<accession>A0A9D9DHB6</accession>
<feature type="transmembrane region" description="Helical" evidence="5">
    <location>
        <begin position="93"/>
        <end position="114"/>
    </location>
</feature>